<protein>
    <submittedName>
        <fullName evidence="2">Uncharacterized protein</fullName>
    </submittedName>
</protein>
<evidence type="ECO:0000256" key="1">
    <source>
        <dbReference type="SAM" id="MobiDB-lite"/>
    </source>
</evidence>
<dbReference type="AlphaFoldDB" id="A0AAW1MM77"/>
<keyword evidence="3" id="KW-1185">Reference proteome</keyword>
<name>A0AAW1MM77_SAPOF</name>
<dbReference type="EMBL" id="JBDFQZ010000002">
    <property type="protein sequence ID" value="KAK9749773.1"/>
    <property type="molecule type" value="Genomic_DNA"/>
</dbReference>
<feature type="region of interest" description="Disordered" evidence="1">
    <location>
        <begin position="1"/>
        <end position="21"/>
    </location>
</feature>
<organism evidence="2 3">
    <name type="scientific">Saponaria officinalis</name>
    <name type="common">Common soapwort</name>
    <name type="synonym">Lychnis saponaria</name>
    <dbReference type="NCBI Taxonomy" id="3572"/>
    <lineage>
        <taxon>Eukaryota</taxon>
        <taxon>Viridiplantae</taxon>
        <taxon>Streptophyta</taxon>
        <taxon>Embryophyta</taxon>
        <taxon>Tracheophyta</taxon>
        <taxon>Spermatophyta</taxon>
        <taxon>Magnoliopsida</taxon>
        <taxon>eudicotyledons</taxon>
        <taxon>Gunneridae</taxon>
        <taxon>Pentapetalae</taxon>
        <taxon>Caryophyllales</taxon>
        <taxon>Caryophyllaceae</taxon>
        <taxon>Caryophylleae</taxon>
        <taxon>Saponaria</taxon>
    </lineage>
</organism>
<evidence type="ECO:0000313" key="3">
    <source>
        <dbReference type="Proteomes" id="UP001443914"/>
    </source>
</evidence>
<feature type="compositionally biased region" description="Acidic residues" evidence="1">
    <location>
        <begin position="10"/>
        <end position="19"/>
    </location>
</feature>
<reference evidence="2" key="1">
    <citation type="submission" date="2024-03" db="EMBL/GenBank/DDBJ databases">
        <title>WGS assembly of Saponaria officinalis var. Norfolk2.</title>
        <authorList>
            <person name="Jenkins J."/>
            <person name="Shu S."/>
            <person name="Grimwood J."/>
            <person name="Barry K."/>
            <person name="Goodstein D."/>
            <person name="Schmutz J."/>
            <person name="Leebens-Mack J."/>
            <person name="Osbourn A."/>
        </authorList>
    </citation>
    <scope>NUCLEOTIDE SEQUENCE [LARGE SCALE GENOMIC DNA]</scope>
    <source>
        <strain evidence="2">JIC</strain>
    </source>
</reference>
<accession>A0AAW1MM77</accession>
<gene>
    <name evidence="2" type="ORF">RND81_02G149000</name>
</gene>
<sequence>MSRRFKYNADEIEEEEEKKDDDHKKIKIKSRDFFTGRSYKRVKKVVFNPFNKVYTRFIHHTRSTRLSSNFNNLNSDEIVDDNRNLGKKGGKFISCCFCFSKPQTLETSVDDCEQLDDPNVNYECLKSLIENNDFYSKECNTLFSD</sequence>
<dbReference type="PANTHER" id="PTHR35123:SF2">
    <property type="entry name" value="UBIQUITIN CARBOXYL-TERMINAL HYDROLASE-LIKE PROTEIN"/>
    <property type="match status" value="1"/>
</dbReference>
<proteinExistence type="predicted"/>
<dbReference type="PANTHER" id="PTHR35123">
    <property type="entry name" value="OS07G0633900 PROTEIN-RELATED"/>
    <property type="match status" value="1"/>
</dbReference>
<evidence type="ECO:0000313" key="2">
    <source>
        <dbReference type="EMBL" id="KAK9749773.1"/>
    </source>
</evidence>
<dbReference type="Proteomes" id="UP001443914">
    <property type="component" value="Unassembled WGS sequence"/>
</dbReference>
<comment type="caution">
    <text evidence="2">The sequence shown here is derived from an EMBL/GenBank/DDBJ whole genome shotgun (WGS) entry which is preliminary data.</text>
</comment>